<gene>
    <name evidence="1" type="ORF">VQ7734_02416</name>
</gene>
<protein>
    <submittedName>
        <fullName evidence="1">Uncharacterized protein</fullName>
    </submittedName>
</protein>
<dbReference type="AlphaFoldDB" id="A0A1M7YVD6"/>
<keyword evidence="2" id="KW-1185">Reference proteome</keyword>
<sequence length="281" mass="32006">MYLQVDKSKENKNRSVANDILHKENNEKRRSGFMYGRILENFSDSNLVKNNHLVKIVQCSKYIGRYTANANGNVRDENTHDKLASYNVGDEIEVTSTKTSKFSSKILSKEHVFGLVNGVEGWIVEDNIGTWLGNAHDIIYQNPPERLWDNIHARFETNNTSNNRGNSKYTVTRDDLYRYAPVNLAPDRNALNQVYHDSKNRHVAYTSDIKVLDKLFGEVFSDGVITYDDQYLIAVDDSGKYEKINISLAPQNGLTVIDFNYNPNTNKISGRHVGHAVTNLE</sequence>
<proteinExistence type="predicted"/>
<evidence type="ECO:0000313" key="1">
    <source>
        <dbReference type="EMBL" id="SHO56647.1"/>
    </source>
</evidence>
<evidence type="ECO:0000313" key="2">
    <source>
        <dbReference type="Proteomes" id="UP000184600"/>
    </source>
</evidence>
<name>A0A1M7YVD6_9VIBR</name>
<accession>A0A1M7YVD6</accession>
<organism evidence="1 2">
    <name type="scientific">Vibrio quintilis</name>
    <dbReference type="NCBI Taxonomy" id="1117707"/>
    <lineage>
        <taxon>Bacteria</taxon>
        <taxon>Pseudomonadati</taxon>
        <taxon>Pseudomonadota</taxon>
        <taxon>Gammaproteobacteria</taxon>
        <taxon>Vibrionales</taxon>
        <taxon>Vibrionaceae</taxon>
        <taxon>Vibrio</taxon>
    </lineage>
</organism>
<dbReference type="RefSeq" id="WP_073582841.1">
    <property type="nucleotide sequence ID" value="NZ_AP024898.1"/>
</dbReference>
<dbReference type="EMBL" id="FRFG01000027">
    <property type="protein sequence ID" value="SHO56647.1"/>
    <property type="molecule type" value="Genomic_DNA"/>
</dbReference>
<reference evidence="2" key="1">
    <citation type="submission" date="2016-12" db="EMBL/GenBank/DDBJ databases">
        <authorList>
            <person name="Rodrigo-Torres L."/>
            <person name="Arahal R.D."/>
            <person name="Lucena T."/>
        </authorList>
    </citation>
    <scope>NUCLEOTIDE SEQUENCE [LARGE SCALE GENOMIC DNA]</scope>
</reference>
<dbReference type="Proteomes" id="UP000184600">
    <property type="component" value="Unassembled WGS sequence"/>
</dbReference>